<evidence type="ECO:0008006" key="4">
    <source>
        <dbReference type="Google" id="ProtNLM"/>
    </source>
</evidence>
<name>A0ABQ4MBK9_9BACL</name>
<keyword evidence="3" id="KW-1185">Reference proteome</keyword>
<evidence type="ECO:0000313" key="3">
    <source>
        <dbReference type="Proteomes" id="UP000679992"/>
    </source>
</evidence>
<reference evidence="2 3" key="1">
    <citation type="submission" date="2021-03" db="EMBL/GenBank/DDBJ databases">
        <title>Antimicrobial resistance genes in bacteria isolated from Japanese honey, and their potential for conferring macrolide and lincosamide resistance in the American foulbrood pathogen Paenibacillus larvae.</title>
        <authorList>
            <person name="Okamoto M."/>
            <person name="Kumagai M."/>
            <person name="Kanamori H."/>
            <person name="Takamatsu D."/>
        </authorList>
    </citation>
    <scope>NUCLEOTIDE SEQUENCE [LARGE SCALE GENOMIC DNA]</scope>
    <source>
        <strain evidence="2 3">J42TS3</strain>
    </source>
</reference>
<sequence length="92" mass="10371">MNTNTKSSLILGVSIIIGFILLGLMQGLFREEGTVITEKVSSHEGRYEFIRANDSNVIIFDKETGEYWRKFIPVSEGPTDWTKEESPVTSSK</sequence>
<gene>
    <name evidence="2" type="ORF">J42TS3_24010</name>
</gene>
<dbReference type="RefSeq" id="WP_211021242.1">
    <property type="nucleotide sequence ID" value="NZ_BOSL01000006.1"/>
</dbReference>
<evidence type="ECO:0000313" key="2">
    <source>
        <dbReference type="EMBL" id="GIP53366.1"/>
    </source>
</evidence>
<keyword evidence="1" id="KW-0472">Membrane</keyword>
<protein>
    <recommendedName>
        <fullName evidence="4">DUF3139 domain-containing protein</fullName>
    </recommendedName>
</protein>
<organism evidence="2 3">
    <name type="scientific">Paenibacillus vini</name>
    <dbReference type="NCBI Taxonomy" id="1476024"/>
    <lineage>
        <taxon>Bacteria</taxon>
        <taxon>Bacillati</taxon>
        <taxon>Bacillota</taxon>
        <taxon>Bacilli</taxon>
        <taxon>Bacillales</taxon>
        <taxon>Paenibacillaceae</taxon>
        <taxon>Paenibacillus</taxon>
    </lineage>
</organism>
<comment type="caution">
    <text evidence="2">The sequence shown here is derived from an EMBL/GenBank/DDBJ whole genome shotgun (WGS) entry which is preliminary data.</text>
</comment>
<keyword evidence="1" id="KW-1133">Transmembrane helix</keyword>
<dbReference type="EMBL" id="BOSL01000006">
    <property type="protein sequence ID" value="GIP53366.1"/>
    <property type="molecule type" value="Genomic_DNA"/>
</dbReference>
<accession>A0ABQ4MBK9</accession>
<keyword evidence="1" id="KW-0812">Transmembrane</keyword>
<feature type="transmembrane region" description="Helical" evidence="1">
    <location>
        <begin position="9"/>
        <end position="29"/>
    </location>
</feature>
<evidence type="ECO:0000256" key="1">
    <source>
        <dbReference type="SAM" id="Phobius"/>
    </source>
</evidence>
<dbReference type="Proteomes" id="UP000679992">
    <property type="component" value="Unassembled WGS sequence"/>
</dbReference>
<proteinExistence type="predicted"/>